<proteinExistence type="predicted"/>
<dbReference type="InterPro" id="IPR036034">
    <property type="entry name" value="PDZ_sf"/>
</dbReference>
<dbReference type="InterPro" id="IPR045375">
    <property type="entry name" value="Put_radical_SAM-like_N"/>
</dbReference>
<evidence type="ECO:0000259" key="3">
    <source>
        <dbReference type="Pfam" id="PF19238"/>
    </source>
</evidence>
<dbReference type="SUPFAM" id="SSF102114">
    <property type="entry name" value="Radical SAM enzymes"/>
    <property type="match status" value="1"/>
</dbReference>
<dbReference type="RefSeq" id="WP_074592640.1">
    <property type="nucleotide sequence ID" value="NZ_FNBS01000041.1"/>
</dbReference>
<gene>
    <name evidence="4" type="ORF">SAMN04244560_01727</name>
</gene>
<sequence>MHKINIKDVIKGSIAWDLDIQKGDKLITLNGKEIIDIIDYRYEVSNEFIQLEIEKATGERYIFEVEKDYDEDLGLVFEEEIIDRPKHCRNKCIFCFIDQLPKGVRKSLLFKDDDYRFSFLQGNFITMTNMSEEEIARVIKYKLSPLYVSIHATDDDVRVKMINNPNAKGIMNKLKKLVENGIEVHGQIVLCPEINDGKILDRTIKDLSSLYPGVKSIAVVPVGLTDHREKLYKLRTFTKEEAKNVVEQVSSWQKKLKKELGSSFVFLSDEFYVMAGVTIPSYYHYEGFPQIENGVGLMALFKHQFQRSLKRLKVKKGKNINTTPYIIVTGIAAYNFMEEVAKELRKTGFNVKVEKIHNEFFGHNITVAGLVVGKDIINQLKGKINEEVLVIPDVMLKESSNVFLDDTTVEEIERELGTKVIVSEVDGRKFLQRIQSGR</sequence>
<dbReference type="InterPro" id="IPR041489">
    <property type="entry name" value="PDZ_6"/>
</dbReference>
<dbReference type="InterPro" id="IPR007549">
    <property type="entry name" value="DUF512"/>
</dbReference>
<dbReference type="Gene3D" id="3.20.20.70">
    <property type="entry name" value="Aldolase class I"/>
    <property type="match status" value="1"/>
</dbReference>
<dbReference type="Pfam" id="PF04459">
    <property type="entry name" value="DUF512"/>
    <property type="match status" value="1"/>
</dbReference>
<reference evidence="4 5" key="1">
    <citation type="submission" date="2016-10" db="EMBL/GenBank/DDBJ databases">
        <authorList>
            <person name="de Groot N.N."/>
        </authorList>
    </citation>
    <scope>NUCLEOTIDE SEQUENCE [LARGE SCALE GENOMIC DNA]</scope>
    <source>
        <strain evidence="4 5">DSM 569</strain>
    </source>
</reference>
<accession>A0A1G7R717</accession>
<dbReference type="Proteomes" id="UP000183404">
    <property type="component" value="Unassembled WGS sequence"/>
</dbReference>
<dbReference type="Pfam" id="PF17820">
    <property type="entry name" value="PDZ_6"/>
    <property type="match status" value="1"/>
</dbReference>
<dbReference type="InterPro" id="IPR058240">
    <property type="entry name" value="rSAM_sf"/>
</dbReference>
<evidence type="ECO:0000259" key="1">
    <source>
        <dbReference type="Pfam" id="PF04459"/>
    </source>
</evidence>
<feature type="domain" description="DUF512" evidence="1">
    <location>
        <begin position="220"/>
        <end position="423"/>
    </location>
</feature>
<feature type="domain" description="PDZ" evidence="2">
    <location>
        <begin position="6"/>
        <end position="43"/>
    </location>
</feature>
<protein>
    <submittedName>
        <fullName evidence="4">Putative radical SAM enzyme, TIGR03279 family</fullName>
    </submittedName>
</protein>
<evidence type="ECO:0000259" key="2">
    <source>
        <dbReference type="Pfam" id="PF17820"/>
    </source>
</evidence>
<dbReference type="SUPFAM" id="SSF50156">
    <property type="entry name" value="PDZ domain-like"/>
    <property type="match status" value="1"/>
</dbReference>
<organism evidence="4 5">
    <name type="scientific">Thermoanaerobacter thermohydrosulfuricus</name>
    <name type="common">Clostridium thermohydrosulfuricum</name>
    <dbReference type="NCBI Taxonomy" id="1516"/>
    <lineage>
        <taxon>Bacteria</taxon>
        <taxon>Bacillati</taxon>
        <taxon>Bacillota</taxon>
        <taxon>Clostridia</taxon>
        <taxon>Thermoanaerobacterales</taxon>
        <taxon>Thermoanaerobacteraceae</taxon>
        <taxon>Thermoanaerobacter</taxon>
    </lineage>
</organism>
<feature type="domain" description="Putative radical SAM N-terminal" evidence="3">
    <location>
        <begin position="67"/>
        <end position="217"/>
    </location>
</feature>
<evidence type="ECO:0000313" key="5">
    <source>
        <dbReference type="Proteomes" id="UP000183404"/>
    </source>
</evidence>
<dbReference type="AlphaFoldDB" id="A0A1G7R717"/>
<name>A0A1G7R717_THETY</name>
<dbReference type="EMBL" id="FNBS01000041">
    <property type="protein sequence ID" value="SDG06596.1"/>
    <property type="molecule type" value="Genomic_DNA"/>
</dbReference>
<dbReference type="Pfam" id="PF19238">
    <property type="entry name" value="Radical_SAM_2"/>
    <property type="match status" value="1"/>
</dbReference>
<dbReference type="InterPro" id="IPR013785">
    <property type="entry name" value="Aldolase_TIM"/>
</dbReference>
<evidence type="ECO:0000313" key="4">
    <source>
        <dbReference type="EMBL" id="SDG06596.1"/>
    </source>
</evidence>